<comment type="cofactor">
    <cofactor evidence="2">
        <name>a divalent metal cation</name>
        <dbReference type="ChEBI" id="CHEBI:60240"/>
    </cofactor>
</comment>
<feature type="domain" description="Calcineurin-like phosphoesterase" evidence="3">
    <location>
        <begin position="1"/>
        <end position="137"/>
    </location>
</feature>
<accession>A0ABY8EIQ3</accession>
<dbReference type="InterPro" id="IPR029052">
    <property type="entry name" value="Metallo-depent_PP-like"/>
</dbReference>
<proteinExistence type="inferred from homology"/>
<comment type="similarity">
    <text evidence="1 2">Belongs to the metallophosphoesterase superfamily. YfcE family.</text>
</comment>
<reference evidence="4 5" key="1">
    <citation type="submission" date="2023-03" db="EMBL/GenBank/DDBJ databases">
        <title>Complete genome sequence of Tepidibacter sp. SWIR-1, isolated from a deep-sea hydrothermal vent.</title>
        <authorList>
            <person name="Li X."/>
        </authorList>
    </citation>
    <scope>NUCLEOTIDE SEQUENCE [LARGE SCALE GENOMIC DNA]</scope>
    <source>
        <strain evidence="4 5">SWIR-1</strain>
    </source>
</reference>
<evidence type="ECO:0000313" key="4">
    <source>
        <dbReference type="EMBL" id="WFD11599.1"/>
    </source>
</evidence>
<organism evidence="4 5">
    <name type="scientific">Tepidibacter hydrothermalis</name>
    <dbReference type="NCBI Taxonomy" id="3036126"/>
    <lineage>
        <taxon>Bacteria</taxon>
        <taxon>Bacillati</taxon>
        <taxon>Bacillota</taxon>
        <taxon>Clostridia</taxon>
        <taxon>Peptostreptococcales</taxon>
        <taxon>Peptostreptococcaceae</taxon>
        <taxon>Tepidibacter</taxon>
    </lineage>
</organism>
<gene>
    <name evidence="4" type="ORF">P4S50_05860</name>
</gene>
<dbReference type="InterPro" id="IPR000979">
    <property type="entry name" value="Phosphodiesterase_MJ0936/Vps29"/>
</dbReference>
<dbReference type="Pfam" id="PF12850">
    <property type="entry name" value="Metallophos_2"/>
    <property type="match status" value="1"/>
</dbReference>
<dbReference type="Proteomes" id="UP001222800">
    <property type="component" value="Chromosome"/>
</dbReference>
<dbReference type="EMBL" id="CP120733">
    <property type="protein sequence ID" value="WFD11599.1"/>
    <property type="molecule type" value="Genomic_DNA"/>
</dbReference>
<keyword evidence="5" id="KW-1185">Reference proteome</keyword>
<dbReference type="InterPro" id="IPR024654">
    <property type="entry name" value="Calcineurin-like_PHP_lpxH"/>
</dbReference>
<evidence type="ECO:0000313" key="5">
    <source>
        <dbReference type="Proteomes" id="UP001222800"/>
    </source>
</evidence>
<name>A0ABY8EIQ3_9FIRM</name>
<sequence length="149" mass="17081">MKIGIISDTHGLLRDEVVQHLQGCEYIFHAGDIGSEELLYDLQEIGHVYAVRGNVDREKWGYTLPFKVSGVIDNLRFCMVHDKKDIPKNLENIDLIIYGHSHKYEDKEIQGVRYFNPGSCGKKRFSLPLSMGIGEINGERILFEKINIM</sequence>
<evidence type="ECO:0000256" key="1">
    <source>
        <dbReference type="ARBA" id="ARBA00008950"/>
    </source>
</evidence>
<protein>
    <recommendedName>
        <fullName evidence="2">Phosphoesterase</fullName>
        <ecNumber evidence="2">3.1.4.-</ecNumber>
    </recommendedName>
</protein>
<dbReference type="EC" id="3.1.4.-" evidence="2"/>
<evidence type="ECO:0000259" key="3">
    <source>
        <dbReference type="Pfam" id="PF12850"/>
    </source>
</evidence>
<keyword evidence="2" id="KW-0479">Metal-binding</keyword>
<dbReference type="RefSeq" id="WP_277733693.1">
    <property type="nucleotide sequence ID" value="NZ_CP120733.1"/>
</dbReference>
<dbReference type="SUPFAM" id="SSF56300">
    <property type="entry name" value="Metallo-dependent phosphatases"/>
    <property type="match status" value="1"/>
</dbReference>
<dbReference type="NCBIfam" id="TIGR00040">
    <property type="entry name" value="yfcE"/>
    <property type="match status" value="1"/>
</dbReference>
<evidence type="ECO:0000256" key="2">
    <source>
        <dbReference type="RuleBase" id="RU362039"/>
    </source>
</evidence>
<dbReference type="PANTHER" id="PTHR11124">
    <property type="entry name" value="VACUOLAR SORTING PROTEIN VPS29"/>
    <property type="match status" value="1"/>
</dbReference>
<dbReference type="Gene3D" id="3.60.21.10">
    <property type="match status" value="1"/>
</dbReference>